<sequence length="407" mass="45283">MTLHIFNPENDLALACPSPYFIPPASARKMADDLSALPVWWAQTGDAVCVDSVEVARCWAEGTGGICPEVRWVGRDGLPSDADVAPWGWSPLMVQRLLTGGADRSRLPDEARLARYRELSNRRHAVDMLAYLCSPDSDLGQEWRDRLCGVSYYCTGEQDIIRRMRQYPETLLKAPWSGSGKGLRLGRGGYAPQLSGWCLRQLREQGGVIVEPVYDKVSDFAMEFYADGTGIVRYTGLSVFLTTARGTYAGNWVASEEDKVRWLTDRVPLPLWQTLKRAVTQYLAGWLGNGYSGHLGVDMMLCRVPGAEYLCVHPCVEINLRRTMGQVSVDLASFLAPSSEARFVIDYEKEAGRLWSEHCRCEETHSLRLSGGKLLRGYLPLAPVSPSVHYRAALWVFPKGGRDGGKT</sequence>
<proteinExistence type="predicted"/>
<comment type="caution">
    <text evidence="1">The sequence shown here is derived from an EMBL/GenBank/DDBJ whole genome shotgun (WGS) entry which is preliminary data.</text>
</comment>
<accession>F3QPT0</accession>
<gene>
    <name evidence="1" type="ORF">HMPREF9442_00167</name>
</gene>
<dbReference type="RefSeq" id="WP_008624183.1">
    <property type="nucleotide sequence ID" value="NZ_GL883809.1"/>
</dbReference>
<dbReference type="STRING" id="762982.HMPREF9442_00167"/>
<keyword evidence="2" id="KW-1185">Reference proteome</keyword>
<reference evidence="1 2" key="1">
    <citation type="submission" date="2011-02" db="EMBL/GenBank/DDBJ databases">
        <authorList>
            <person name="Weinstock G."/>
            <person name="Sodergren E."/>
            <person name="Clifton S."/>
            <person name="Fulton L."/>
            <person name="Fulton B."/>
            <person name="Courtney L."/>
            <person name="Fronick C."/>
            <person name="Harrison M."/>
            <person name="Strong C."/>
            <person name="Farmer C."/>
            <person name="Delahaunty K."/>
            <person name="Markovic C."/>
            <person name="Hall O."/>
            <person name="Minx P."/>
            <person name="Tomlinson C."/>
            <person name="Mitreva M."/>
            <person name="Hou S."/>
            <person name="Chen J."/>
            <person name="Wollam A."/>
            <person name="Pepin K.H."/>
            <person name="Johnson M."/>
            <person name="Bhonagiri V."/>
            <person name="Zhang X."/>
            <person name="Suruliraj S."/>
            <person name="Warren W."/>
            <person name="Chinwalla A."/>
            <person name="Mardis E.R."/>
            <person name="Wilson R.K."/>
        </authorList>
    </citation>
    <scope>NUCLEOTIDE SEQUENCE [LARGE SCALE GENOMIC DNA]</scope>
    <source>
        <strain evidence="1 2">YIT 11841</strain>
    </source>
</reference>
<organism evidence="1 2">
    <name type="scientific">Paraprevotella xylaniphila YIT 11841</name>
    <dbReference type="NCBI Taxonomy" id="762982"/>
    <lineage>
        <taxon>Bacteria</taxon>
        <taxon>Pseudomonadati</taxon>
        <taxon>Bacteroidota</taxon>
        <taxon>Bacteroidia</taxon>
        <taxon>Bacteroidales</taxon>
        <taxon>Prevotellaceae</taxon>
        <taxon>Paraprevotella</taxon>
    </lineage>
</organism>
<evidence type="ECO:0000313" key="1">
    <source>
        <dbReference type="EMBL" id="EGG57855.1"/>
    </source>
</evidence>
<evidence type="ECO:0000313" key="2">
    <source>
        <dbReference type="Proteomes" id="UP000005546"/>
    </source>
</evidence>
<dbReference type="EMBL" id="AFBR01000005">
    <property type="protein sequence ID" value="EGG57855.1"/>
    <property type="molecule type" value="Genomic_DNA"/>
</dbReference>
<dbReference type="AlphaFoldDB" id="F3QPT0"/>
<dbReference type="Proteomes" id="UP000005546">
    <property type="component" value="Unassembled WGS sequence"/>
</dbReference>
<name>F3QPT0_9BACT</name>
<dbReference type="eggNOG" id="ENOG502ZFUJ">
    <property type="taxonomic scope" value="Bacteria"/>
</dbReference>
<dbReference type="OrthoDB" id="5291617at2"/>
<protein>
    <recommendedName>
        <fullName evidence="3">ATP-grasp domain-containing protein</fullName>
    </recommendedName>
</protein>
<evidence type="ECO:0008006" key="3">
    <source>
        <dbReference type="Google" id="ProtNLM"/>
    </source>
</evidence>
<dbReference type="HOGENOM" id="CLU_059540_0_0_10"/>